<keyword evidence="5" id="KW-1185">Reference proteome</keyword>
<dbReference type="OMA" id="RFPPPCQ"/>
<feature type="region of interest" description="Disordered" evidence="3">
    <location>
        <begin position="1528"/>
        <end position="1564"/>
    </location>
</feature>
<feature type="region of interest" description="Disordered" evidence="3">
    <location>
        <begin position="16"/>
        <end position="53"/>
    </location>
</feature>
<feature type="region of interest" description="Disordered" evidence="3">
    <location>
        <begin position="409"/>
        <end position="440"/>
    </location>
</feature>
<evidence type="ECO:0000256" key="1">
    <source>
        <dbReference type="ARBA" id="ARBA00022614"/>
    </source>
</evidence>
<reference evidence="4" key="1">
    <citation type="submission" date="2021-05" db="EMBL/GenBank/DDBJ databases">
        <title>The genome of the haptophyte Pavlova lutheri (Diacronema luteri, Pavlovales) - a model for lipid biosynthesis in eukaryotic algae.</title>
        <authorList>
            <person name="Hulatt C.J."/>
            <person name="Posewitz M.C."/>
        </authorList>
    </citation>
    <scope>NUCLEOTIDE SEQUENCE</scope>
    <source>
        <strain evidence="4">NIVA-4/92</strain>
    </source>
</reference>
<dbReference type="InterPro" id="IPR032675">
    <property type="entry name" value="LRR_dom_sf"/>
</dbReference>
<name>A0A8J5XAH7_DIALT</name>
<feature type="region of interest" description="Disordered" evidence="3">
    <location>
        <begin position="1416"/>
        <end position="1458"/>
    </location>
</feature>
<comment type="caution">
    <text evidence="4">The sequence shown here is derived from an EMBL/GenBank/DDBJ whole genome shotgun (WGS) entry which is preliminary data.</text>
</comment>
<dbReference type="SUPFAM" id="SSF52058">
    <property type="entry name" value="L domain-like"/>
    <property type="match status" value="1"/>
</dbReference>
<feature type="region of interest" description="Disordered" evidence="3">
    <location>
        <begin position="298"/>
        <end position="330"/>
    </location>
</feature>
<feature type="compositionally biased region" description="Gly residues" evidence="3">
    <location>
        <begin position="1416"/>
        <end position="1425"/>
    </location>
</feature>
<feature type="compositionally biased region" description="Acidic residues" evidence="3">
    <location>
        <begin position="1433"/>
        <end position="1449"/>
    </location>
</feature>
<evidence type="ECO:0000313" key="4">
    <source>
        <dbReference type="EMBL" id="KAG8462918.1"/>
    </source>
</evidence>
<protein>
    <recommendedName>
        <fullName evidence="6">Protein phosphatase 1 regulatory subunit 7</fullName>
    </recommendedName>
</protein>
<feature type="region of interest" description="Disordered" evidence="3">
    <location>
        <begin position="1673"/>
        <end position="1713"/>
    </location>
</feature>
<evidence type="ECO:0008006" key="6">
    <source>
        <dbReference type="Google" id="ProtNLM"/>
    </source>
</evidence>
<dbReference type="OrthoDB" id="433501at2759"/>
<proteinExistence type="predicted"/>
<accession>A0A8J5XAH7</accession>
<dbReference type="PANTHER" id="PTHR15454:SF56">
    <property type="entry name" value="PROTEIN PHOSPHATASE 1 REGULATORY SUBUNIT 7-RELATED"/>
    <property type="match status" value="1"/>
</dbReference>
<sequence length="1713" mass="171252">MDELDEELEAQITRDLAALGDATDDTSTSEPPHTPRAAALSDDESECSAAERVPRAAAGGLDALESLALLRASLARGDMLRQAFDAELSELAGVSAAVAPLALIARAPTEGDAPAAADGAPAAADGEALAAAAAAADDDTTWAAAHRERAALDRAQREATDAAATERARSLESARLATEREAARAAAAESAAVEALAAQAAQAEVRRRAIEATRRAVADAASAAAAAAAVEAERAAAAAADGEARWVAAEAEAARRDAARLARAEAQRREREALAHELAVQREAKRAEGERRAAEAEAARRAAERAADEARRRREREATEEAARARADAEASEAARLAALEATERRRLGVAAAAEAAAAAAEERAVDDAAAAALVAAAAAAARPRARTSRAPTLPPAVMALDTAAAVEPDDAVEPRASPQLEAPPAARTPARAAAGEARAQPVAPPVEAAAEAVAEAATAAAAAAAAAAAVRASAPHAARELLWSMLDGRWARALGARVVRAHAAWAAAHAAAGADVADAADAIVDAFADTDAEAPAAPERARHEAYGTRAHAHVRGAQPKPPAHAPAREPFSRAALGRAPAAADDAAAADDGTRRARPASRGGGGARRAGGEGDEARAARARAEPPSGDDGDGGDDGEGGGEVGEGGESGEGGEGGEGGESLSLALALEGAQPRGARGGAVRAIFVSIEELRSARLPAELRRVRVLALAVNAIGPRLAAADFAPSGRWLRELRLRDNRLSGDGGLGAALAGAPLLELLDVDMNRLSTLAGLARAGGDGGARVGCARLRALSAAGNLIDSTAGLDACAALESVVLYRNKLTRLGPELGALRRLRLLDVGRNALRSFDGALSRCASLRVLVAYENELADAQLADELAAGALCSELWLSGNRLRSLGGALGGALGGGWCALHVLTVDVSDNALSQLDALCVCLNLRTLNAAFNRVDALGALAPLSACAKLRAMQLNDNPIASSRHYTHLLVLLLPALAELDGEPLPATAHDEAARALLLPDAALVSRVRAAGAAAGAPPSAQPAVALAAALAAADGGGDGGGGGGGNDGIAAAQLRTARGLAALCDVQAAERAQLSGAHRRCANRLQKSVAELSAARARHDAEARALGARHALELAAAAPAQSFASTWAAAAAAADAADAPRPPPLPAGAEARALGSGAHAFADGAAAEARAAATISRAARPALARARLRRAAAARRAARRLQARARGRAVRARTAAAISALSAARAERRRALGRRAVAIQAAWRGVRLRRRMAAALARARRPWDEGADDFDYDAAIEIDDGWLERNEASEGLVAIVRAGGALEPPGAWPHVGTHTTSHTSSPSPYKPAALGVRGWPAAPQPQPQPLGPANGACAPSASIGAAVALNAPLRAGARAPLAAWATPPTSAGSGGAARPYAAVWAAGGVGVGEPSGGVSDGGWTQRDDGDDDDDNDGGDGDGDGDGGGGADGSELSWALAARAQTGTQRRAPAAGSAGVLSTDERVLAALARKRRRDAKLRKAAAERARASAGIAARSAAGAALHAAGPPRPAPPARSSSVDAVGTGAARGAPPRATLSGALLPPRAQCAGGAGGCAGYPASATDHGCFGGGAGAHASAQPALSPTAHFTRAAVVAPAGLAGAARLLGASARAALGCVQLPLHAVSVGGDNVPLGGAGAGATHGLGASQWTTRVEHRPSPPPQLPPVGRGSGDAALRRASAPGARSAF</sequence>
<evidence type="ECO:0000256" key="3">
    <source>
        <dbReference type="SAM" id="MobiDB-lite"/>
    </source>
</evidence>
<keyword evidence="2" id="KW-0677">Repeat</keyword>
<evidence type="ECO:0000313" key="5">
    <source>
        <dbReference type="Proteomes" id="UP000751190"/>
    </source>
</evidence>
<evidence type="ECO:0000256" key="2">
    <source>
        <dbReference type="ARBA" id="ARBA00022737"/>
    </source>
</evidence>
<dbReference type="EMBL" id="JAGTXO010000018">
    <property type="protein sequence ID" value="KAG8462918.1"/>
    <property type="molecule type" value="Genomic_DNA"/>
</dbReference>
<feature type="compositionally biased region" description="Low complexity" evidence="3">
    <location>
        <begin position="423"/>
        <end position="440"/>
    </location>
</feature>
<feature type="compositionally biased region" description="Low complexity" evidence="3">
    <location>
        <begin position="1541"/>
        <end position="1562"/>
    </location>
</feature>
<feature type="compositionally biased region" description="Gly residues" evidence="3">
    <location>
        <begin position="641"/>
        <end position="660"/>
    </location>
</feature>
<organism evidence="4 5">
    <name type="scientific">Diacronema lutheri</name>
    <name type="common">Unicellular marine alga</name>
    <name type="synonym">Monochrysis lutheri</name>
    <dbReference type="NCBI Taxonomy" id="2081491"/>
    <lineage>
        <taxon>Eukaryota</taxon>
        <taxon>Haptista</taxon>
        <taxon>Haptophyta</taxon>
        <taxon>Pavlovophyceae</taxon>
        <taxon>Pavlovales</taxon>
        <taxon>Pavlovaceae</taxon>
        <taxon>Diacronema</taxon>
    </lineage>
</organism>
<dbReference type="Gene3D" id="3.80.10.10">
    <property type="entry name" value="Ribonuclease Inhibitor"/>
    <property type="match status" value="2"/>
</dbReference>
<feature type="region of interest" description="Disordered" evidence="3">
    <location>
        <begin position="576"/>
        <end position="661"/>
    </location>
</feature>
<keyword evidence="1" id="KW-0433">Leucine-rich repeat</keyword>
<dbReference type="PANTHER" id="PTHR15454">
    <property type="entry name" value="NISCHARIN RELATED"/>
    <property type="match status" value="1"/>
</dbReference>
<dbReference type="GO" id="GO:0005737">
    <property type="term" value="C:cytoplasm"/>
    <property type="evidence" value="ECO:0007669"/>
    <property type="project" value="TreeGrafter"/>
</dbReference>
<feature type="compositionally biased region" description="Acidic residues" evidence="3">
    <location>
        <begin position="628"/>
        <end position="640"/>
    </location>
</feature>
<feature type="compositionally biased region" description="Low complexity" evidence="3">
    <location>
        <begin position="576"/>
        <end position="591"/>
    </location>
</feature>
<gene>
    <name evidence="4" type="ORF">KFE25_001691</name>
</gene>
<dbReference type="Proteomes" id="UP000751190">
    <property type="component" value="Unassembled WGS sequence"/>
</dbReference>
<feature type="compositionally biased region" description="Basic and acidic residues" evidence="3">
    <location>
        <begin position="298"/>
        <end position="329"/>
    </location>
</feature>
<dbReference type="PROSITE" id="PS50096">
    <property type="entry name" value="IQ"/>
    <property type="match status" value="2"/>
</dbReference>
<feature type="compositionally biased region" description="Low complexity" evidence="3">
    <location>
        <begin position="16"/>
        <end position="29"/>
    </location>
</feature>
<feature type="compositionally biased region" description="Basic and acidic residues" evidence="3">
    <location>
        <begin position="610"/>
        <end position="624"/>
    </location>
</feature>